<comment type="cofactor">
    <cofactor evidence="1 5">
        <name>Zn(2+)</name>
        <dbReference type="ChEBI" id="CHEBI:29105"/>
    </cofactor>
</comment>
<gene>
    <name evidence="8" type="ORF">MIND_00274600</name>
</gene>
<dbReference type="InterPro" id="IPR011032">
    <property type="entry name" value="GroES-like_sf"/>
</dbReference>
<evidence type="ECO:0000256" key="4">
    <source>
        <dbReference type="ARBA" id="ARBA00023002"/>
    </source>
</evidence>
<dbReference type="InterPro" id="IPR036291">
    <property type="entry name" value="NAD(P)-bd_dom_sf"/>
</dbReference>
<sequence length="335" mass="36766">MSVEYTVYKGSEDGTIVEARTRRDAPKSTEVLLKITHSGICGTDEHYIHKDMGLGHEGIGIVQKIGDAVSKVKVGDIVGWGYTHKTCGRCDSCLRGRDQYCINKEEYGSHNFHQGSYGTHAIWEEDFLFKIPSLLEPETAAPLMCAGATVFGIIEAYNVRPTDRVGVIGMGGLGHLAIQFLAKMGCATVVFSGTNAKKAEAMELGATEFVVTRGVEKFEGVEPVDHLIITTSLTLNLRPYLSVLKPEAKIYPTTVTDDDLPVPIMLLIVRGISIQGTAIANRAIYNRMLDFAARNNIRAIVERFPMTLSGVREGMRKLREGNMRYRGVLVADLSP</sequence>
<dbReference type="InterPro" id="IPR002328">
    <property type="entry name" value="ADH_Zn_CS"/>
</dbReference>
<dbReference type="SUPFAM" id="SSF51735">
    <property type="entry name" value="NAD(P)-binding Rossmann-fold domains"/>
    <property type="match status" value="1"/>
</dbReference>
<comment type="caution">
    <text evidence="8">The sequence shown here is derived from an EMBL/GenBank/DDBJ whole genome shotgun (WGS) entry which is preliminary data.</text>
</comment>
<comment type="similarity">
    <text evidence="5">Belongs to the zinc-containing alcohol dehydrogenase family.</text>
</comment>
<dbReference type="InterPro" id="IPR013149">
    <property type="entry name" value="ADH-like_C"/>
</dbReference>
<dbReference type="SUPFAM" id="SSF50129">
    <property type="entry name" value="GroES-like"/>
    <property type="match status" value="1"/>
</dbReference>
<dbReference type="RefSeq" id="XP_037224713.1">
    <property type="nucleotide sequence ID" value="XM_037359618.1"/>
</dbReference>
<dbReference type="Gene3D" id="3.90.180.10">
    <property type="entry name" value="Medium-chain alcohol dehydrogenases, catalytic domain"/>
    <property type="match status" value="1"/>
</dbReference>
<dbReference type="PANTHER" id="PTHR42683">
    <property type="entry name" value="ALDEHYDE REDUCTASE"/>
    <property type="match status" value="1"/>
</dbReference>
<dbReference type="GO" id="GO:0016616">
    <property type="term" value="F:oxidoreductase activity, acting on the CH-OH group of donors, NAD or NADP as acceptor"/>
    <property type="evidence" value="ECO:0007669"/>
    <property type="project" value="InterPro"/>
</dbReference>
<proteinExistence type="inferred from homology"/>
<dbReference type="InterPro" id="IPR013154">
    <property type="entry name" value="ADH-like_N"/>
</dbReference>
<evidence type="ECO:0000259" key="6">
    <source>
        <dbReference type="Pfam" id="PF00107"/>
    </source>
</evidence>
<keyword evidence="4" id="KW-0560">Oxidoreductase</keyword>
<feature type="domain" description="Alcohol dehydrogenase-like C-terminal" evidence="6">
    <location>
        <begin position="172"/>
        <end position="293"/>
    </location>
</feature>
<reference evidence="8" key="1">
    <citation type="submission" date="2020-05" db="EMBL/GenBank/DDBJ databases">
        <title>Mycena genomes resolve the evolution of fungal bioluminescence.</title>
        <authorList>
            <person name="Tsai I.J."/>
        </authorList>
    </citation>
    <scope>NUCLEOTIDE SEQUENCE</scope>
    <source>
        <strain evidence="8">171206Taipei</strain>
    </source>
</reference>
<evidence type="ECO:0000313" key="9">
    <source>
        <dbReference type="Proteomes" id="UP000636479"/>
    </source>
</evidence>
<dbReference type="Pfam" id="PF00107">
    <property type="entry name" value="ADH_zinc_N"/>
    <property type="match status" value="1"/>
</dbReference>
<feature type="domain" description="Alcohol dehydrogenase-like N-terminal" evidence="7">
    <location>
        <begin position="28"/>
        <end position="132"/>
    </location>
</feature>
<name>A0A8H6T5S4_9AGAR</name>
<evidence type="ECO:0008006" key="10">
    <source>
        <dbReference type="Google" id="ProtNLM"/>
    </source>
</evidence>
<organism evidence="8 9">
    <name type="scientific">Mycena indigotica</name>
    <dbReference type="NCBI Taxonomy" id="2126181"/>
    <lineage>
        <taxon>Eukaryota</taxon>
        <taxon>Fungi</taxon>
        <taxon>Dikarya</taxon>
        <taxon>Basidiomycota</taxon>
        <taxon>Agaricomycotina</taxon>
        <taxon>Agaricomycetes</taxon>
        <taxon>Agaricomycetidae</taxon>
        <taxon>Agaricales</taxon>
        <taxon>Marasmiineae</taxon>
        <taxon>Mycenaceae</taxon>
        <taxon>Mycena</taxon>
    </lineage>
</organism>
<dbReference type="InterPro" id="IPR047109">
    <property type="entry name" value="CAD-like"/>
</dbReference>
<dbReference type="PROSITE" id="PS00059">
    <property type="entry name" value="ADH_ZINC"/>
    <property type="match status" value="1"/>
</dbReference>
<evidence type="ECO:0000256" key="5">
    <source>
        <dbReference type="RuleBase" id="RU361277"/>
    </source>
</evidence>
<evidence type="ECO:0000256" key="2">
    <source>
        <dbReference type="ARBA" id="ARBA00022723"/>
    </source>
</evidence>
<evidence type="ECO:0000256" key="3">
    <source>
        <dbReference type="ARBA" id="ARBA00022833"/>
    </source>
</evidence>
<protein>
    <recommendedName>
        <fullName evidence="10">Enoyl reductase (ER) domain-containing protein</fullName>
    </recommendedName>
</protein>
<dbReference type="Pfam" id="PF08240">
    <property type="entry name" value="ADH_N"/>
    <property type="match status" value="1"/>
</dbReference>
<dbReference type="CDD" id="cd05283">
    <property type="entry name" value="CAD1"/>
    <property type="match status" value="1"/>
</dbReference>
<keyword evidence="2 5" id="KW-0479">Metal-binding</keyword>
<keyword evidence="9" id="KW-1185">Reference proteome</keyword>
<dbReference type="OrthoDB" id="1879366at2759"/>
<dbReference type="Gene3D" id="3.40.50.720">
    <property type="entry name" value="NAD(P)-binding Rossmann-like Domain"/>
    <property type="match status" value="1"/>
</dbReference>
<keyword evidence="3 5" id="KW-0862">Zinc</keyword>
<dbReference type="FunFam" id="3.40.50.720:FF:000022">
    <property type="entry name" value="Cinnamyl alcohol dehydrogenase"/>
    <property type="match status" value="1"/>
</dbReference>
<accession>A0A8H6T5S4</accession>
<dbReference type="GO" id="GO:0008270">
    <property type="term" value="F:zinc ion binding"/>
    <property type="evidence" value="ECO:0007669"/>
    <property type="project" value="InterPro"/>
</dbReference>
<dbReference type="Proteomes" id="UP000636479">
    <property type="component" value="Unassembled WGS sequence"/>
</dbReference>
<evidence type="ECO:0000259" key="7">
    <source>
        <dbReference type="Pfam" id="PF08240"/>
    </source>
</evidence>
<dbReference type="GeneID" id="59342134"/>
<evidence type="ECO:0000256" key="1">
    <source>
        <dbReference type="ARBA" id="ARBA00001947"/>
    </source>
</evidence>
<evidence type="ECO:0000313" key="8">
    <source>
        <dbReference type="EMBL" id="KAF7312605.1"/>
    </source>
</evidence>
<dbReference type="AlphaFoldDB" id="A0A8H6T5S4"/>
<dbReference type="EMBL" id="JACAZF010000002">
    <property type="protein sequence ID" value="KAF7312605.1"/>
    <property type="molecule type" value="Genomic_DNA"/>
</dbReference>